<feature type="compositionally biased region" description="Polar residues" evidence="1">
    <location>
        <begin position="1"/>
        <end position="12"/>
    </location>
</feature>
<feature type="non-terminal residue" evidence="2">
    <location>
        <position position="1"/>
    </location>
</feature>
<protein>
    <submittedName>
        <fullName evidence="2">Uncharacterized protein</fullName>
    </submittedName>
</protein>
<evidence type="ECO:0000313" key="2">
    <source>
        <dbReference type="EMBL" id="VDM84593.1"/>
    </source>
</evidence>
<feature type="region of interest" description="Disordered" evidence="1">
    <location>
        <begin position="1"/>
        <end position="21"/>
    </location>
</feature>
<proteinExistence type="predicted"/>
<accession>A0A3P7JU55</accession>
<feature type="region of interest" description="Disordered" evidence="1">
    <location>
        <begin position="59"/>
        <end position="98"/>
    </location>
</feature>
<organism evidence="2 3">
    <name type="scientific">Strongylus vulgaris</name>
    <name type="common">Blood worm</name>
    <dbReference type="NCBI Taxonomy" id="40348"/>
    <lineage>
        <taxon>Eukaryota</taxon>
        <taxon>Metazoa</taxon>
        <taxon>Ecdysozoa</taxon>
        <taxon>Nematoda</taxon>
        <taxon>Chromadorea</taxon>
        <taxon>Rhabditida</taxon>
        <taxon>Rhabditina</taxon>
        <taxon>Rhabditomorpha</taxon>
        <taxon>Strongyloidea</taxon>
        <taxon>Strongylidae</taxon>
        <taxon>Strongylus</taxon>
    </lineage>
</organism>
<keyword evidence="3" id="KW-1185">Reference proteome</keyword>
<dbReference type="EMBL" id="UYYB01131318">
    <property type="protein sequence ID" value="VDM84593.1"/>
    <property type="molecule type" value="Genomic_DNA"/>
</dbReference>
<dbReference type="AlphaFoldDB" id="A0A3P7JU55"/>
<reference evidence="2 3" key="1">
    <citation type="submission" date="2018-11" db="EMBL/GenBank/DDBJ databases">
        <authorList>
            <consortium name="Pathogen Informatics"/>
        </authorList>
    </citation>
    <scope>NUCLEOTIDE SEQUENCE [LARGE SCALE GENOMIC DNA]</scope>
</reference>
<sequence length="98" mass="10050">DEGADASNTAQPESVGISDHAPLLDTGQLTASPDIISSFATFAQLVNDELVLSLPHAASTGNDVNFRGEPAPVQRLSSHRARPSSAARGALPTSALLC</sequence>
<gene>
    <name evidence="2" type="ORF">SVUK_LOCUS19591</name>
</gene>
<name>A0A3P7JU55_STRVU</name>
<dbReference type="Proteomes" id="UP000270094">
    <property type="component" value="Unassembled WGS sequence"/>
</dbReference>
<evidence type="ECO:0000256" key="1">
    <source>
        <dbReference type="SAM" id="MobiDB-lite"/>
    </source>
</evidence>
<evidence type="ECO:0000313" key="3">
    <source>
        <dbReference type="Proteomes" id="UP000270094"/>
    </source>
</evidence>